<evidence type="ECO:0000256" key="6">
    <source>
        <dbReference type="ARBA" id="ARBA00023136"/>
    </source>
</evidence>
<feature type="transmembrane region" description="Helical" evidence="7">
    <location>
        <begin position="454"/>
        <end position="477"/>
    </location>
</feature>
<dbReference type="PANTHER" id="PTHR10332:SF88">
    <property type="entry name" value="EQUILIBRATIVE NUCLEOSIDE TRANSPORTER 1, ISOFORM A"/>
    <property type="match status" value="1"/>
</dbReference>
<comment type="subcellular location">
    <subcellularLocation>
        <location evidence="1">Membrane</location>
        <topology evidence="1">Multi-pass membrane protein</topology>
    </subcellularLocation>
</comment>
<keyword evidence="4 7" id="KW-0812">Transmembrane</keyword>
<feature type="transmembrane region" description="Helical" evidence="7">
    <location>
        <begin position="350"/>
        <end position="367"/>
    </location>
</feature>
<feature type="transmembrane region" description="Helical" evidence="7">
    <location>
        <begin position="311"/>
        <end position="330"/>
    </location>
</feature>
<dbReference type="GO" id="GO:0034257">
    <property type="term" value="F:nicotinamide riboside transmembrane transporter activity"/>
    <property type="evidence" value="ECO:0007669"/>
    <property type="project" value="TreeGrafter"/>
</dbReference>
<evidence type="ECO:0000256" key="2">
    <source>
        <dbReference type="ARBA" id="ARBA00007965"/>
    </source>
</evidence>
<dbReference type="EMBL" id="LAEV01001290">
    <property type="protein sequence ID" value="KKA28519.1"/>
    <property type="molecule type" value="Genomic_DNA"/>
</dbReference>
<feature type="transmembrane region" description="Helical" evidence="7">
    <location>
        <begin position="248"/>
        <end position="269"/>
    </location>
</feature>
<name>A0A0F4ZD37_9PEZI</name>
<evidence type="ECO:0000256" key="3">
    <source>
        <dbReference type="ARBA" id="ARBA00022448"/>
    </source>
</evidence>
<feature type="transmembrane region" description="Helical" evidence="7">
    <location>
        <begin position="66"/>
        <end position="87"/>
    </location>
</feature>
<keyword evidence="9" id="KW-1185">Reference proteome</keyword>
<proteinExistence type="inferred from homology"/>
<keyword evidence="6 7" id="KW-0472">Membrane</keyword>
<feature type="transmembrane region" description="Helical" evidence="7">
    <location>
        <begin position="167"/>
        <end position="193"/>
    </location>
</feature>
<dbReference type="InterPro" id="IPR002259">
    <property type="entry name" value="Eqnu_transpt"/>
</dbReference>
<dbReference type="PIRSF" id="PIRSF016379">
    <property type="entry name" value="ENT"/>
    <property type="match status" value="1"/>
</dbReference>
<dbReference type="PANTHER" id="PTHR10332">
    <property type="entry name" value="EQUILIBRATIVE NUCLEOSIDE TRANSPORTER"/>
    <property type="match status" value="1"/>
</dbReference>
<dbReference type="SUPFAM" id="SSF103473">
    <property type="entry name" value="MFS general substrate transporter"/>
    <property type="match status" value="1"/>
</dbReference>
<comment type="similarity">
    <text evidence="2">Belongs to the SLC29A/ENT transporter (TC 2.A.57) family.</text>
</comment>
<evidence type="ECO:0000313" key="9">
    <source>
        <dbReference type="Proteomes" id="UP000033483"/>
    </source>
</evidence>
<organism evidence="8 9">
    <name type="scientific">Thielaviopsis punctulata</name>
    <dbReference type="NCBI Taxonomy" id="72032"/>
    <lineage>
        <taxon>Eukaryota</taxon>
        <taxon>Fungi</taxon>
        <taxon>Dikarya</taxon>
        <taxon>Ascomycota</taxon>
        <taxon>Pezizomycotina</taxon>
        <taxon>Sordariomycetes</taxon>
        <taxon>Hypocreomycetidae</taxon>
        <taxon>Microascales</taxon>
        <taxon>Ceratocystidaceae</taxon>
        <taxon>Thielaviopsis</taxon>
    </lineage>
</organism>
<dbReference type="AlphaFoldDB" id="A0A0F4ZD37"/>
<feature type="transmembrane region" description="Helical" evidence="7">
    <location>
        <begin position="141"/>
        <end position="161"/>
    </location>
</feature>
<accession>A0A0F4ZD37</accession>
<evidence type="ECO:0000313" key="8">
    <source>
        <dbReference type="EMBL" id="KKA28519.1"/>
    </source>
</evidence>
<dbReference type="Proteomes" id="UP000033483">
    <property type="component" value="Unassembled WGS sequence"/>
</dbReference>
<evidence type="ECO:0000256" key="1">
    <source>
        <dbReference type="ARBA" id="ARBA00004141"/>
    </source>
</evidence>
<evidence type="ECO:0000256" key="4">
    <source>
        <dbReference type="ARBA" id="ARBA00022692"/>
    </source>
</evidence>
<sequence>MTGPSRLHDPEIGTTSQSQRVISAVTSWLRPNRARPASEEYEPLYEAPTALDDEDGMLEDEVPFSWLEYSLFAVIGMAMLWPWNMFLASAPYFQARFSDSDWILQNFQSAILTVSTLTNLIAMFVLTKIQQTASYPFRMKMAFFIDTAVFFLLGLSTIVFVDASPSVYLVFTLLMVAIAALATGLIQNGAFAFSASFARPEYTQAIMAGQGVAGVLPSVAQVLISLAAASKSRNSDTDASAAQVTSAFFPFLTAVLVSIGALVSLVPLVRRHDHIIENRIVERMADSMHSIEEAERASRKVVGMKVLLQKLFWPASSIFICFAVAMFFPVFTAKIVSVRLTETDESIGDLFRPASFIPLAFFFWNLGDLGGRMAAMVPLKVQTQPHALFVISMLRFGFLPMYLLCNIGGQGAAVSSDFFYLFLVQLPFGLTTGWLASSCMMISSECVDEGEREAAGGFMGLSLVAGLSTGSLLSFSVGGL</sequence>
<protein>
    <recommendedName>
        <fullName evidence="10">Nucleoside transporter FUN26</fullName>
    </recommendedName>
</protein>
<keyword evidence="3" id="KW-0813">Transport</keyword>
<dbReference type="OrthoDB" id="46396at2759"/>
<reference evidence="8 9" key="1">
    <citation type="submission" date="2015-03" db="EMBL/GenBank/DDBJ databases">
        <authorList>
            <person name="Radwan O."/>
            <person name="Al-Naeli F.A."/>
            <person name="Rendon G.A."/>
            <person name="Fields C."/>
        </authorList>
    </citation>
    <scope>NUCLEOTIDE SEQUENCE [LARGE SCALE GENOMIC DNA]</scope>
    <source>
        <strain evidence="8">CR-DP1</strain>
    </source>
</reference>
<dbReference type="GO" id="GO:0015205">
    <property type="term" value="F:nucleobase transmembrane transporter activity"/>
    <property type="evidence" value="ECO:0007669"/>
    <property type="project" value="TreeGrafter"/>
</dbReference>
<comment type="caution">
    <text evidence="8">The sequence shown here is derived from an EMBL/GenBank/DDBJ whole genome shotgun (WGS) entry which is preliminary data.</text>
</comment>
<evidence type="ECO:0000256" key="7">
    <source>
        <dbReference type="SAM" id="Phobius"/>
    </source>
</evidence>
<feature type="transmembrane region" description="Helical" evidence="7">
    <location>
        <begin position="418"/>
        <end position="442"/>
    </location>
</feature>
<dbReference type="Pfam" id="PF01733">
    <property type="entry name" value="Nucleoside_tran"/>
    <property type="match status" value="1"/>
</dbReference>
<feature type="transmembrane region" description="Helical" evidence="7">
    <location>
        <begin position="107"/>
        <end position="129"/>
    </location>
</feature>
<feature type="transmembrane region" description="Helical" evidence="7">
    <location>
        <begin position="205"/>
        <end position="228"/>
    </location>
</feature>
<dbReference type="GO" id="GO:0000329">
    <property type="term" value="C:fungal-type vacuole membrane"/>
    <property type="evidence" value="ECO:0007669"/>
    <property type="project" value="TreeGrafter"/>
</dbReference>
<gene>
    <name evidence="8" type="ORF">TD95_004604</name>
</gene>
<evidence type="ECO:0000256" key="5">
    <source>
        <dbReference type="ARBA" id="ARBA00022989"/>
    </source>
</evidence>
<evidence type="ECO:0008006" key="10">
    <source>
        <dbReference type="Google" id="ProtNLM"/>
    </source>
</evidence>
<feature type="transmembrane region" description="Helical" evidence="7">
    <location>
        <begin position="388"/>
        <end position="412"/>
    </location>
</feature>
<dbReference type="InterPro" id="IPR036259">
    <property type="entry name" value="MFS_trans_sf"/>
</dbReference>
<dbReference type="PRINTS" id="PR01130">
    <property type="entry name" value="DERENTRNSPRT"/>
</dbReference>
<keyword evidence="5 7" id="KW-1133">Transmembrane helix</keyword>
<dbReference type="GO" id="GO:0005886">
    <property type="term" value="C:plasma membrane"/>
    <property type="evidence" value="ECO:0007669"/>
    <property type="project" value="TreeGrafter"/>
</dbReference>